<comment type="caution">
    <text evidence="3">The sequence shown here is derived from an EMBL/GenBank/DDBJ whole genome shotgun (WGS) entry which is preliminary data.</text>
</comment>
<dbReference type="FunFam" id="1.20.1050.130:FF:000014">
    <property type="entry name" value="Putative glutathione S-transferase alpha-5"/>
    <property type="match status" value="1"/>
</dbReference>
<sequence>MTKPQLSYFKARALGQFPRVLLSYLSIDYDNNYIDKIDESIIDDLKYGQLPLFKDTNGFKLVQSMAITKYISEKYNFLGKTPEERALVDETISAVHIDVFTFIIRVFRGVEEKEKIQELIIPRFFAKWNQILGEKKYIAGGDSYTLADLYVYVVYEYIGYVLPFAGDLLYGGKFPHLDSLKEHFESNKGVAEYLKNRPVTERKI</sequence>
<evidence type="ECO:0000313" key="3">
    <source>
        <dbReference type="EMBL" id="KAK5583795.1"/>
    </source>
</evidence>
<dbReference type="Pfam" id="PF14497">
    <property type="entry name" value="GST_C_3"/>
    <property type="match status" value="1"/>
</dbReference>
<dbReference type="Gene3D" id="1.20.1050.130">
    <property type="match status" value="1"/>
</dbReference>
<dbReference type="PANTHER" id="PTHR11571">
    <property type="entry name" value="GLUTATHIONE S-TRANSFERASE"/>
    <property type="match status" value="1"/>
</dbReference>
<dbReference type="AlphaFoldDB" id="A0AAN7U9U6"/>
<dbReference type="PROSITE" id="PS50404">
    <property type="entry name" value="GST_NTER"/>
    <property type="match status" value="1"/>
</dbReference>
<reference evidence="3 4" key="1">
    <citation type="submission" date="2023-11" db="EMBL/GenBank/DDBJ databases">
        <title>Dfirmibasis_genome.</title>
        <authorList>
            <person name="Edelbroek B."/>
            <person name="Kjellin J."/>
            <person name="Jerlstrom-Hultqvist J."/>
            <person name="Soderbom F."/>
        </authorList>
    </citation>
    <scope>NUCLEOTIDE SEQUENCE [LARGE SCALE GENOMIC DNA]</scope>
    <source>
        <strain evidence="3 4">TNS-C-14</strain>
    </source>
</reference>
<dbReference type="SFLD" id="SFLDS00019">
    <property type="entry name" value="Glutathione_Transferase_(cytos"/>
    <property type="match status" value="1"/>
</dbReference>
<protein>
    <recommendedName>
        <fullName evidence="5">Glutathione S-transferase</fullName>
    </recommendedName>
</protein>
<gene>
    <name evidence="3" type="ORF">RB653_005395</name>
</gene>
<dbReference type="GO" id="GO:0004364">
    <property type="term" value="F:glutathione transferase activity"/>
    <property type="evidence" value="ECO:0007669"/>
    <property type="project" value="TreeGrafter"/>
</dbReference>
<keyword evidence="4" id="KW-1185">Reference proteome</keyword>
<dbReference type="GO" id="GO:0006749">
    <property type="term" value="P:glutathione metabolic process"/>
    <property type="evidence" value="ECO:0007669"/>
    <property type="project" value="TreeGrafter"/>
</dbReference>
<dbReference type="Pfam" id="PF02798">
    <property type="entry name" value="GST_N"/>
    <property type="match status" value="1"/>
</dbReference>
<dbReference type="InterPro" id="IPR004045">
    <property type="entry name" value="Glutathione_S-Trfase_N"/>
</dbReference>
<dbReference type="GO" id="GO:1904643">
    <property type="term" value="P:response to curcumin"/>
    <property type="evidence" value="ECO:0007669"/>
    <property type="project" value="UniProtKB-ARBA"/>
</dbReference>
<dbReference type="EMBL" id="JAVFKY010000001">
    <property type="protein sequence ID" value="KAK5583795.1"/>
    <property type="molecule type" value="Genomic_DNA"/>
</dbReference>
<evidence type="ECO:0008006" key="5">
    <source>
        <dbReference type="Google" id="ProtNLM"/>
    </source>
</evidence>
<accession>A0AAN7U9U6</accession>
<organism evidence="3 4">
    <name type="scientific">Dictyostelium firmibasis</name>
    <dbReference type="NCBI Taxonomy" id="79012"/>
    <lineage>
        <taxon>Eukaryota</taxon>
        <taxon>Amoebozoa</taxon>
        <taxon>Evosea</taxon>
        <taxon>Eumycetozoa</taxon>
        <taxon>Dictyostelia</taxon>
        <taxon>Dictyosteliales</taxon>
        <taxon>Dictyosteliaceae</taxon>
        <taxon>Dictyostelium</taxon>
    </lineage>
</organism>
<dbReference type="InterPro" id="IPR004046">
    <property type="entry name" value="GST_C"/>
</dbReference>
<evidence type="ECO:0000259" key="1">
    <source>
        <dbReference type="PROSITE" id="PS50404"/>
    </source>
</evidence>
<dbReference type="InterPro" id="IPR050213">
    <property type="entry name" value="GST_superfamily"/>
</dbReference>
<dbReference type="Proteomes" id="UP001344447">
    <property type="component" value="Unassembled WGS sequence"/>
</dbReference>
<evidence type="ECO:0000313" key="4">
    <source>
        <dbReference type="Proteomes" id="UP001344447"/>
    </source>
</evidence>
<proteinExistence type="predicted"/>
<feature type="domain" description="GST N-terminal" evidence="1">
    <location>
        <begin position="2"/>
        <end position="79"/>
    </location>
</feature>
<dbReference type="InterPro" id="IPR010987">
    <property type="entry name" value="Glutathione-S-Trfase_C-like"/>
</dbReference>
<dbReference type="PANTHER" id="PTHR11571:SF150">
    <property type="entry name" value="GLUTATHIONE S-TRANSFERASE"/>
    <property type="match status" value="1"/>
</dbReference>
<name>A0AAN7U9U6_9MYCE</name>
<dbReference type="CDD" id="cd03039">
    <property type="entry name" value="GST_N_Sigma_like"/>
    <property type="match status" value="1"/>
</dbReference>
<dbReference type="CDD" id="cd03192">
    <property type="entry name" value="GST_C_Sigma_like"/>
    <property type="match status" value="1"/>
</dbReference>
<dbReference type="InterPro" id="IPR036282">
    <property type="entry name" value="Glutathione-S-Trfase_C_sf"/>
</dbReference>
<feature type="domain" description="GST C-terminal" evidence="2">
    <location>
        <begin position="81"/>
        <end position="202"/>
    </location>
</feature>
<dbReference type="InterPro" id="IPR040079">
    <property type="entry name" value="Glutathione_S-Trfase"/>
</dbReference>
<dbReference type="PROSITE" id="PS50405">
    <property type="entry name" value="GST_CTER"/>
    <property type="match status" value="1"/>
</dbReference>
<dbReference type="SUPFAM" id="SSF52833">
    <property type="entry name" value="Thioredoxin-like"/>
    <property type="match status" value="1"/>
</dbReference>
<dbReference type="SUPFAM" id="SSF47616">
    <property type="entry name" value="GST C-terminal domain-like"/>
    <property type="match status" value="1"/>
</dbReference>
<evidence type="ECO:0000259" key="2">
    <source>
        <dbReference type="PROSITE" id="PS50405"/>
    </source>
</evidence>
<dbReference type="InterPro" id="IPR036249">
    <property type="entry name" value="Thioredoxin-like_sf"/>
</dbReference>